<reference evidence="1" key="1">
    <citation type="submission" date="2018-05" db="EMBL/GenBank/DDBJ databases">
        <authorList>
            <person name="Lanie J.A."/>
            <person name="Ng W.-L."/>
            <person name="Kazmierczak K.M."/>
            <person name="Andrzejewski T.M."/>
            <person name="Davidsen T.M."/>
            <person name="Wayne K.J."/>
            <person name="Tettelin H."/>
            <person name="Glass J.I."/>
            <person name="Rusch D."/>
            <person name="Podicherti R."/>
            <person name="Tsui H.-C.T."/>
            <person name="Winkler M.E."/>
        </authorList>
    </citation>
    <scope>NUCLEOTIDE SEQUENCE</scope>
</reference>
<proteinExistence type="predicted"/>
<evidence type="ECO:0000313" key="1">
    <source>
        <dbReference type="EMBL" id="SUZ68829.1"/>
    </source>
</evidence>
<dbReference type="AlphaFoldDB" id="A0A381PS25"/>
<gene>
    <name evidence="1" type="ORF">METZ01_LOCUS21683</name>
</gene>
<evidence type="ECO:0008006" key="2">
    <source>
        <dbReference type="Google" id="ProtNLM"/>
    </source>
</evidence>
<protein>
    <recommendedName>
        <fullName evidence="2">Lipoprotein</fullName>
    </recommendedName>
</protein>
<name>A0A381PS25_9ZZZZ</name>
<sequence length="182" mass="21425">MRYFFLFFLLTPTLFGGCYPESLNYRPGWGTRWIEGSLLEESGNVLESKGFIVVLEYYSQFIQFENESPLYAPKARVISPEKNGHFRINFDLEASAIELVFIASGYSLQRFRFQRQMGIGELRYDARLIRSGAWHNQFLLQTGPFLENFILEQRYKMPDSQQLFLGNWLDDEREKFAAKNEN</sequence>
<accession>A0A381PS25</accession>
<dbReference type="EMBL" id="UINC01001044">
    <property type="protein sequence ID" value="SUZ68829.1"/>
    <property type="molecule type" value="Genomic_DNA"/>
</dbReference>
<organism evidence="1">
    <name type="scientific">marine metagenome</name>
    <dbReference type="NCBI Taxonomy" id="408172"/>
    <lineage>
        <taxon>unclassified sequences</taxon>
        <taxon>metagenomes</taxon>
        <taxon>ecological metagenomes</taxon>
    </lineage>
</organism>
<dbReference type="PROSITE" id="PS51257">
    <property type="entry name" value="PROKAR_LIPOPROTEIN"/>
    <property type="match status" value="1"/>
</dbReference>